<dbReference type="KEGG" id="abp:AGABI1DRAFT42644"/>
<dbReference type="STRING" id="597362.K5XSS3"/>
<dbReference type="RefSeq" id="XP_007331217.1">
    <property type="nucleotide sequence ID" value="XM_007331155.1"/>
</dbReference>
<dbReference type="AlphaFoldDB" id="K5XSS3"/>
<protein>
    <submittedName>
        <fullName evidence="1">Uncharacterized protein</fullName>
    </submittedName>
</protein>
<evidence type="ECO:0000313" key="1">
    <source>
        <dbReference type="EMBL" id="EKM78020.1"/>
    </source>
</evidence>
<keyword evidence="2" id="KW-1185">Reference proteome</keyword>
<dbReference type="OMA" id="MENDAPF"/>
<dbReference type="EMBL" id="JH971393">
    <property type="protein sequence ID" value="EKM78020.1"/>
    <property type="molecule type" value="Genomic_DNA"/>
</dbReference>
<gene>
    <name evidence="1" type="ORF">AGABI1DRAFT_42644</name>
</gene>
<dbReference type="Proteomes" id="UP000008493">
    <property type="component" value="Unassembled WGS sequence"/>
</dbReference>
<sequence length="495" mass="56768">MAGHSAIFGDRFSLVQAAYSSTSSGAKAQYYPLNPPHNDVYNPTRPTYAQGNIPPRSQHHYWQTIRLLHNPLNSKADLMEITKSTGISKMPLCAASQAFIHPSFFPLDPFHLFMENDAPFLWDLWTSTSFSQVDEAFHMPDEMTKTLGQHVVSGMATLPPSFCGPIRNPALKRNSQYKMFEWMGLTHWYIVPIGLELGFNYEVLEHYSEFVEIVTFAMSLNPRTEKDLEPFQRRIINFLAEFERIYIGQNAEKINRARLCIFQLIHVPVHIKWNGSVRVGSQATVERTIGEMGHKIRSKKEPFANLSTIIIDKERVRFLGLLYPSLESNSPTPSLRPRLVSDISLRSIDQVSYNLVANYLSRYPEFQIDAPQSIVFYGKLYLKNGNTLRSRAFETQGRLSQRNYRWFEALMFAQAQLGSQSIQLVIYRPLVMVSSKLCTLRGQWGAQSQIEITPIEGIVDIVGIWESKSSDWVYILRKHPGLEHLNQEEKGQEKE</sequence>
<proteinExistence type="predicted"/>
<dbReference type="OrthoDB" id="3359887at2759"/>
<name>K5XSS3_AGABU</name>
<evidence type="ECO:0000313" key="2">
    <source>
        <dbReference type="Proteomes" id="UP000008493"/>
    </source>
</evidence>
<organism evidence="1 2">
    <name type="scientific">Agaricus bisporus var. burnettii (strain JB137-S8 / ATCC MYA-4627 / FGSC 10392)</name>
    <name type="common">White button mushroom</name>
    <dbReference type="NCBI Taxonomy" id="597362"/>
    <lineage>
        <taxon>Eukaryota</taxon>
        <taxon>Fungi</taxon>
        <taxon>Dikarya</taxon>
        <taxon>Basidiomycota</taxon>
        <taxon>Agaricomycotina</taxon>
        <taxon>Agaricomycetes</taxon>
        <taxon>Agaricomycetidae</taxon>
        <taxon>Agaricales</taxon>
        <taxon>Agaricineae</taxon>
        <taxon>Agaricaceae</taxon>
        <taxon>Agaricus</taxon>
    </lineage>
</organism>
<accession>K5XSS3</accession>
<reference evidence="2" key="1">
    <citation type="journal article" date="2012" name="Proc. Natl. Acad. Sci. U.S.A.">
        <title>Genome sequence of the button mushroom Agaricus bisporus reveals mechanisms governing adaptation to a humic-rich ecological niche.</title>
        <authorList>
            <person name="Morin E."/>
            <person name="Kohler A."/>
            <person name="Baker A.R."/>
            <person name="Foulongne-Oriol M."/>
            <person name="Lombard V."/>
            <person name="Nagy L.G."/>
            <person name="Ohm R.A."/>
            <person name="Patyshakuliyeva A."/>
            <person name="Brun A."/>
            <person name="Aerts A.L."/>
            <person name="Bailey A.M."/>
            <person name="Billette C."/>
            <person name="Coutinho P.M."/>
            <person name="Deakin G."/>
            <person name="Doddapaneni H."/>
            <person name="Floudas D."/>
            <person name="Grimwood J."/>
            <person name="Hilden K."/>
            <person name="Kuees U."/>
            <person name="LaButti K.M."/>
            <person name="Lapidus A."/>
            <person name="Lindquist E.A."/>
            <person name="Lucas S.M."/>
            <person name="Murat C."/>
            <person name="Riley R.W."/>
            <person name="Salamov A.A."/>
            <person name="Schmutz J."/>
            <person name="Subramanian V."/>
            <person name="Woesten H.A.B."/>
            <person name="Xu J."/>
            <person name="Eastwood D.C."/>
            <person name="Foster G.D."/>
            <person name="Sonnenberg A.S."/>
            <person name="Cullen D."/>
            <person name="de Vries R.P."/>
            <person name="Lundell T."/>
            <person name="Hibbett D.S."/>
            <person name="Henrissat B."/>
            <person name="Burton K.S."/>
            <person name="Kerrigan R.W."/>
            <person name="Challen M.P."/>
            <person name="Grigoriev I.V."/>
            <person name="Martin F."/>
        </authorList>
    </citation>
    <scope>NUCLEOTIDE SEQUENCE [LARGE SCALE GENOMIC DNA]</scope>
    <source>
        <strain evidence="2">JB137-S8 / ATCC MYA-4627 / FGSC 10392</strain>
    </source>
</reference>
<dbReference type="InParanoid" id="K5XSS3"/>
<dbReference type="HOGENOM" id="CLU_538562_0_0_1"/>
<dbReference type="GeneID" id="18829460"/>